<feature type="compositionally biased region" description="Basic and acidic residues" evidence="1">
    <location>
        <begin position="34"/>
        <end position="46"/>
    </location>
</feature>
<keyword evidence="3" id="KW-1185">Reference proteome</keyword>
<comment type="caution">
    <text evidence="2">The sequence shown here is derived from an EMBL/GenBank/DDBJ whole genome shotgun (WGS) entry which is preliminary data.</text>
</comment>
<evidence type="ECO:0000313" key="3">
    <source>
        <dbReference type="Proteomes" id="UP000801492"/>
    </source>
</evidence>
<dbReference type="OrthoDB" id="8067470at2759"/>
<dbReference type="Proteomes" id="UP000801492">
    <property type="component" value="Unassembled WGS sequence"/>
</dbReference>
<gene>
    <name evidence="2" type="ORF">ILUMI_11126</name>
</gene>
<dbReference type="EMBL" id="VTPC01006298">
    <property type="protein sequence ID" value="KAF2895048.1"/>
    <property type="molecule type" value="Genomic_DNA"/>
</dbReference>
<organism evidence="2 3">
    <name type="scientific">Ignelater luminosus</name>
    <name type="common">Cucubano</name>
    <name type="synonym">Pyrophorus luminosus</name>
    <dbReference type="NCBI Taxonomy" id="2038154"/>
    <lineage>
        <taxon>Eukaryota</taxon>
        <taxon>Metazoa</taxon>
        <taxon>Ecdysozoa</taxon>
        <taxon>Arthropoda</taxon>
        <taxon>Hexapoda</taxon>
        <taxon>Insecta</taxon>
        <taxon>Pterygota</taxon>
        <taxon>Neoptera</taxon>
        <taxon>Endopterygota</taxon>
        <taxon>Coleoptera</taxon>
        <taxon>Polyphaga</taxon>
        <taxon>Elateriformia</taxon>
        <taxon>Elateroidea</taxon>
        <taxon>Elateridae</taxon>
        <taxon>Agrypninae</taxon>
        <taxon>Pyrophorini</taxon>
        <taxon>Ignelater</taxon>
    </lineage>
</organism>
<name>A0A8K0GE89_IGNLU</name>
<protein>
    <submittedName>
        <fullName evidence="2">Uncharacterized protein</fullName>
    </submittedName>
</protein>
<evidence type="ECO:0000313" key="2">
    <source>
        <dbReference type="EMBL" id="KAF2895048.1"/>
    </source>
</evidence>
<dbReference type="AlphaFoldDB" id="A0A8K0GE89"/>
<feature type="compositionally biased region" description="Acidic residues" evidence="1">
    <location>
        <begin position="47"/>
        <end position="56"/>
    </location>
</feature>
<proteinExistence type="predicted"/>
<feature type="region of interest" description="Disordered" evidence="1">
    <location>
        <begin position="1"/>
        <end position="60"/>
    </location>
</feature>
<evidence type="ECO:0000256" key="1">
    <source>
        <dbReference type="SAM" id="MobiDB-lite"/>
    </source>
</evidence>
<accession>A0A8K0GE89</accession>
<reference evidence="2" key="1">
    <citation type="submission" date="2019-08" db="EMBL/GenBank/DDBJ databases">
        <title>The genome of the North American firefly Photinus pyralis.</title>
        <authorList>
            <consortium name="Photinus pyralis genome working group"/>
            <person name="Fallon T.R."/>
            <person name="Sander Lower S.E."/>
            <person name="Weng J.-K."/>
        </authorList>
    </citation>
    <scope>NUCLEOTIDE SEQUENCE</scope>
    <source>
        <strain evidence="2">TRF0915ILg1</strain>
        <tissue evidence="2">Whole body</tissue>
    </source>
</reference>
<sequence>MAASKASLRGDSGQRYHSGRDPGYWNSCRHGRRKYDEEFDSSKNEIEESEEEDVPDGENKVPLVFTKNDLNNLIRKYAMPKDVSEDLVSELKRDHSEEQGERFHQDLKMERRYQGRWEVSIMADYSWMRKRDPETQASFGNGASNALKTVLDILVDDGLTAYRGDSSCHATRDQRGLVPGRLGNLV</sequence>